<feature type="compositionally biased region" description="Polar residues" evidence="1">
    <location>
        <begin position="330"/>
        <end position="343"/>
    </location>
</feature>
<feature type="compositionally biased region" description="Pro residues" evidence="1">
    <location>
        <begin position="362"/>
        <end position="371"/>
    </location>
</feature>
<evidence type="ECO:0000313" key="3">
    <source>
        <dbReference type="Proteomes" id="UP000308549"/>
    </source>
</evidence>
<feature type="compositionally biased region" description="Low complexity" evidence="1">
    <location>
        <begin position="45"/>
        <end position="74"/>
    </location>
</feature>
<feature type="region of interest" description="Disordered" evidence="1">
    <location>
        <begin position="294"/>
        <end position="428"/>
    </location>
</feature>
<organism evidence="2 3">
    <name type="scientific">Salinomyces thailandicus</name>
    <dbReference type="NCBI Taxonomy" id="706561"/>
    <lineage>
        <taxon>Eukaryota</taxon>
        <taxon>Fungi</taxon>
        <taxon>Dikarya</taxon>
        <taxon>Ascomycota</taxon>
        <taxon>Pezizomycotina</taxon>
        <taxon>Dothideomycetes</taxon>
        <taxon>Dothideomycetidae</taxon>
        <taxon>Mycosphaerellales</taxon>
        <taxon>Teratosphaeriaceae</taxon>
        <taxon>Salinomyces</taxon>
    </lineage>
</organism>
<protein>
    <submittedName>
        <fullName evidence="2">Uncharacterized protein</fullName>
    </submittedName>
</protein>
<dbReference type="AlphaFoldDB" id="A0A4U0U0W3"/>
<name>A0A4U0U0W3_9PEZI</name>
<proteinExistence type="predicted"/>
<evidence type="ECO:0000256" key="1">
    <source>
        <dbReference type="SAM" id="MobiDB-lite"/>
    </source>
</evidence>
<feature type="compositionally biased region" description="Basic and acidic residues" evidence="1">
    <location>
        <begin position="1"/>
        <end position="21"/>
    </location>
</feature>
<dbReference type="OrthoDB" id="3557758at2759"/>
<feature type="region of interest" description="Disordered" evidence="1">
    <location>
        <begin position="40"/>
        <end position="161"/>
    </location>
</feature>
<dbReference type="EMBL" id="NAJL01000018">
    <property type="protein sequence ID" value="TKA28417.1"/>
    <property type="molecule type" value="Genomic_DNA"/>
</dbReference>
<comment type="caution">
    <text evidence="2">The sequence shown here is derived from an EMBL/GenBank/DDBJ whole genome shotgun (WGS) entry which is preliminary data.</text>
</comment>
<gene>
    <name evidence="2" type="ORF">B0A50_03884</name>
</gene>
<feature type="region of interest" description="Disordered" evidence="1">
    <location>
        <begin position="1"/>
        <end position="26"/>
    </location>
</feature>
<feature type="region of interest" description="Disordered" evidence="1">
    <location>
        <begin position="173"/>
        <end position="206"/>
    </location>
</feature>
<feature type="region of interest" description="Disordered" evidence="1">
    <location>
        <begin position="457"/>
        <end position="477"/>
    </location>
</feature>
<accession>A0A4U0U0W3</accession>
<reference evidence="2 3" key="1">
    <citation type="submission" date="2017-03" db="EMBL/GenBank/DDBJ databases">
        <title>Genomes of endolithic fungi from Antarctica.</title>
        <authorList>
            <person name="Coleine C."/>
            <person name="Masonjones S."/>
            <person name="Stajich J.E."/>
        </authorList>
    </citation>
    <scope>NUCLEOTIDE SEQUENCE [LARGE SCALE GENOMIC DNA]</scope>
    <source>
        <strain evidence="2 3">CCFEE 6315</strain>
    </source>
</reference>
<dbReference type="Proteomes" id="UP000308549">
    <property type="component" value="Unassembled WGS sequence"/>
</dbReference>
<sequence>MPSRKSDSSDSHPHSHADSRHTSLRRLSSIASLQVLNPFARRRSNQASNSTAASSNSNLSLPSSTNNLSSSTNNTPISHQSQAIPTKKEELTALPVAVPGPAPPSQVPSHNASRRNSYVCLPDDPIGGMPRSRTFSNLPLPTKSRRQASIANSKSHSRLPSTMVPSALLPASMQASPRIPSPPASNHRHSNTRLPSVEPKPGLMRNRMKRSDTEPLLPATLEPTSIGRHTAFKENITLSPVRTLPPMTMEYKDPYRSRLPSRAYASRHGWQGNTDGTEPLLPRRTFASSLPLAHNRQRSLAGLSQSSPAYRSSRERQPTPGGPVPQPVQRWNSQPVLSNVTNRRNSKYGEIPERRLMAEVQPIPPPPPPKTPLSAEALTMGKITSTNDIAPRSLHTAKPTPSVATNPSSPSPYPGPLASSSLPPPYTHITTPEAPAYWSGRFSALQDRYRNAELAAHLSSPKETKPKASSDQMHTPEANIRRMRRALEELYSLCATSEAREGFVVFQLQLASLQAGETAAGELGRPVVGGSVPEKRIILGVGQERETEHDVVGGVGERRERTFMDRLLGRGRKSLV</sequence>
<keyword evidence="3" id="KW-1185">Reference proteome</keyword>
<evidence type="ECO:0000313" key="2">
    <source>
        <dbReference type="EMBL" id="TKA28417.1"/>
    </source>
</evidence>
<feature type="compositionally biased region" description="Polar residues" evidence="1">
    <location>
        <begin position="147"/>
        <end position="161"/>
    </location>
</feature>
<feature type="compositionally biased region" description="Polar residues" evidence="1">
    <location>
        <begin position="75"/>
        <end position="84"/>
    </location>
</feature>